<proteinExistence type="inferred from homology"/>
<dbReference type="Pfam" id="PF08327">
    <property type="entry name" value="AHSA1"/>
    <property type="match status" value="1"/>
</dbReference>
<evidence type="ECO:0000313" key="4">
    <source>
        <dbReference type="Proteomes" id="UP000316331"/>
    </source>
</evidence>
<reference evidence="3 4" key="1">
    <citation type="submission" date="2019-06" db="EMBL/GenBank/DDBJ databases">
        <title>Sequencing the genomes of 1000 actinobacteria strains.</title>
        <authorList>
            <person name="Klenk H.-P."/>
        </authorList>
    </citation>
    <scope>NUCLEOTIDE SEQUENCE [LARGE SCALE GENOMIC DNA]</scope>
    <source>
        <strain evidence="3 4">DSM 103495</strain>
    </source>
</reference>
<keyword evidence="4" id="KW-1185">Reference proteome</keyword>
<gene>
    <name evidence="3" type="ORF">FB390_4140</name>
</gene>
<dbReference type="CDD" id="cd08891">
    <property type="entry name" value="SRPBCC_CalC"/>
    <property type="match status" value="1"/>
</dbReference>
<evidence type="ECO:0000256" key="1">
    <source>
        <dbReference type="ARBA" id="ARBA00006817"/>
    </source>
</evidence>
<evidence type="ECO:0000313" key="3">
    <source>
        <dbReference type="EMBL" id="TQM32459.1"/>
    </source>
</evidence>
<accession>A0A543FF14</accession>
<comment type="caution">
    <text evidence="3">The sequence shown here is derived from an EMBL/GenBank/DDBJ whole genome shotgun (WGS) entry which is preliminary data.</text>
</comment>
<feature type="domain" description="Activator of Hsp90 ATPase homologue 1/2-like C-terminal" evidence="2">
    <location>
        <begin position="18"/>
        <end position="157"/>
    </location>
</feature>
<dbReference type="Proteomes" id="UP000316331">
    <property type="component" value="Unassembled WGS sequence"/>
</dbReference>
<dbReference type="SUPFAM" id="SSF55961">
    <property type="entry name" value="Bet v1-like"/>
    <property type="match status" value="1"/>
</dbReference>
<name>A0A543FF14_9NOCA</name>
<organism evidence="3 4">
    <name type="scientific">Nocardia bhagyanarayanae</name>
    <dbReference type="NCBI Taxonomy" id="1215925"/>
    <lineage>
        <taxon>Bacteria</taxon>
        <taxon>Bacillati</taxon>
        <taxon>Actinomycetota</taxon>
        <taxon>Actinomycetes</taxon>
        <taxon>Mycobacteriales</taxon>
        <taxon>Nocardiaceae</taxon>
        <taxon>Nocardia</taxon>
    </lineage>
</organism>
<dbReference type="AlphaFoldDB" id="A0A543FF14"/>
<dbReference type="Gene3D" id="3.30.530.20">
    <property type="match status" value="1"/>
</dbReference>
<sequence>MSITPDLPVLQGKATVALPLERAFAFFTESFGSWWPAAYHIGTAEMADAILEPREGGRWFERGVDGSECDWGRVLTCEPPHRLVLTWQINGHWQFDPDPDRASEIEIRFTADGPEQTTVTLEHRHLDRLVDGKAIADTIVERGGGWSTLLELFAKTAEAQS</sequence>
<dbReference type="InterPro" id="IPR023393">
    <property type="entry name" value="START-like_dom_sf"/>
</dbReference>
<evidence type="ECO:0000259" key="2">
    <source>
        <dbReference type="Pfam" id="PF08327"/>
    </source>
</evidence>
<comment type="similarity">
    <text evidence="1">Belongs to the AHA1 family.</text>
</comment>
<dbReference type="EMBL" id="VFPG01000001">
    <property type="protein sequence ID" value="TQM32459.1"/>
    <property type="molecule type" value="Genomic_DNA"/>
</dbReference>
<dbReference type="OrthoDB" id="268331at2"/>
<dbReference type="RefSeq" id="WP_141810359.1">
    <property type="nucleotide sequence ID" value="NZ_VFPG01000001.1"/>
</dbReference>
<protein>
    <submittedName>
        <fullName evidence="3">Uncharacterized protein YndB with AHSA1/START domain</fullName>
    </submittedName>
</protein>
<dbReference type="InterPro" id="IPR013538">
    <property type="entry name" value="ASHA1/2-like_C"/>
</dbReference>